<dbReference type="InterPro" id="IPR008920">
    <property type="entry name" value="TF_FadR/GntR_C"/>
</dbReference>
<keyword evidence="3" id="KW-0804">Transcription</keyword>
<dbReference type="PRINTS" id="PR00035">
    <property type="entry name" value="HTHGNTR"/>
</dbReference>
<dbReference type="KEGG" id="sxi:SXIM_00820"/>
<sequence length="208" mass="23150">MTTTTRERVYRFLRQQITTGEYAGGIRLVEEQIAEELGVSRTPVREALQRLTSEGLVMRIRRGQLVVVSVDAEARAELHLLRVAFDEVAARSLTAKAARVDWAPLYALLDPLEAALRKHGIGSPQFSMAHLDLHMAINRAAFSETTSSFLQRQAFLYPTDDYVQQPGHEPVSQHRALLDDLASGDPERAVTAVRVHALRGHGNTTLTE</sequence>
<dbReference type="PANTHER" id="PTHR43537:SF24">
    <property type="entry name" value="GLUCONATE OPERON TRANSCRIPTIONAL REPRESSOR"/>
    <property type="match status" value="1"/>
</dbReference>
<accession>A0A0F7CMN4</accession>
<evidence type="ECO:0000313" key="5">
    <source>
        <dbReference type="EMBL" id="AKG41466.1"/>
    </source>
</evidence>
<dbReference type="InterPro" id="IPR036390">
    <property type="entry name" value="WH_DNA-bd_sf"/>
</dbReference>
<keyword evidence="6" id="KW-1185">Reference proteome</keyword>
<dbReference type="Gene3D" id="1.20.120.530">
    <property type="entry name" value="GntR ligand-binding domain-like"/>
    <property type="match status" value="1"/>
</dbReference>
<evidence type="ECO:0000259" key="4">
    <source>
        <dbReference type="PROSITE" id="PS50949"/>
    </source>
</evidence>
<dbReference type="GO" id="GO:0003700">
    <property type="term" value="F:DNA-binding transcription factor activity"/>
    <property type="evidence" value="ECO:0007669"/>
    <property type="project" value="InterPro"/>
</dbReference>
<feature type="domain" description="HTH gntR-type" evidence="4">
    <location>
        <begin position="3"/>
        <end position="70"/>
    </location>
</feature>
<dbReference type="SUPFAM" id="SSF48008">
    <property type="entry name" value="GntR ligand-binding domain-like"/>
    <property type="match status" value="1"/>
</dbReference>
<dbReference type="Gene3D" id="1.10.10.10">
    <property type="entry name" value="Winged helix-like DNA-binding domain superfamily/Winged helix DNA-binding domain"/>
    <property type="match status" value="1"/>
</dbReference>
<dbReference type="InterPro" id="IPR036388">
    <property type="entry name" value="WH-like_DNA-bd_sf"/>
</dbReference>
<dbReference type="AlphaFoldDB" id="A0A0F7CMN4"/>
<evidence type="ECO:0000256" key="2">
    <source>
        <dbReference type="ARBA" id="ARBA00023125"/>
    </source>
</evidence>
<keyword evidence="1" id="KW-0805">Transcription regulation</keyword>
<name>A0A0F7CMN4_9ACTN</name>
<dbReference type="RefSeq" id="WP_046722595.1">
    <property type="nucleotide sequence ID" value="NZ_CP009922.3"/>
</dbReference>
<dbReference type="Pfam" id="PF07729">
    <property type="entry name" value="FCD"/>
    <property type="match status" value="1"/>
</dbReference>
<evidence type="ECO:0000256" key="1">
    <source>
        <dbReference type="ARBA" id="ARBA00023015"/>
    </source>
</evidence>
<dbReference type="PANTHER" id="PTHR43537">
    <property type="entry name" value="TRANSCRIPTIONAL REGULATOR, GNTR FAMILY"/>
    <property type="match status" value="1"/>
</dbReference>
<dbReference type="HOGENOM" id="CLU_017584_5_5_11"/>
<dbReference type="SMART" id="SM00895">
    <property type="entry name" value="FCD"/>
    <property type="match status" value="1"/>
</dbReference>
<organism evidence="5 6">
    <name type="scientific">Streptomyces xiamenensis</name>
    <dbReference type="NCBI Taxonomy" id="408015"/>
    <lineage>
        <taxon>Bacteria</taxon>
        <taxon>Bacillati</taxon>
        <taxon>Actinomycetota</taxon>
        <taxon>Actinomycetes</taxon>
        <taxon>Kitasatosporales</taxon>
        <taxon>Streptomycetaceae</taxon>
        <taxon>Streptomyces</taxon>
    </lineage>
</organism>
<dbReference type="Proteomes" id="UP000034034">
    <property type="component" value="Chromosome"/>
</dbReference>
<dbReference type="SUPFAM" id="SSF46785">
    <property type="entry name" value="Winged helix' DNA-binding domain"/>
    <property type="match status" value="1"/>
</dbReference>
<evidence type="ECO:0000256" key="3">
    <source>
        <dbReference type="ARBA" id="ARBA00023163"/>
    </source>
</evidence>
<reference evidence="5" key="1">
    <citation type="submission" date="2019-08" db="EMBL/GenBank/DDBJ databases">
        <title>Complete genome sequence of a mangrove-derived Streptomyces xiamenensis.</title>
        <authorList>
            <person name="Xu J."/>
        </authorList>
    </citation>
    <scope>NUCLEOTIDE SEQUENCE</scope>
    <source>
        <strain evidence="5">318</strain>
    </source>
</reference>
<keyword evidence="2" id="KW-0238">DNA-binding</keyword>
<dbReference type="STRING" id="408015.SXIM_00820"/>
<dbReference type="Pfam" id="PF00392">
    <property type="entry name" value="GntR"/>
    <property type="match status" value="1"/>
</dbReference>
<dbReference type="PATRIC" id="fig|408015.6.peg.98"/>
<dbReference type="CDD" id="cd07377">
    <property type="entry name" value="WHTH_GntR"/>
    <property type="match status" value="1"/>
</dbReference>
<gene>
    <name evidence="5" type="ORF">SXIM_00820</name>
</gene>
<dbReference type="EMBL" id="CP009922">
    <property type="protein sequence ID" value="AKG41466.1"/>
    <property type="molecule type" value="Genomic_DNA"/>
</dbReference>
<dbReference type="InterPro" id="IPR011711">
    <property type="entry name" value="GntR_C"/>
</dbReference>
<dbReference type="PROSITE" id="PS50949">
    <property type="entry name" value="HTH_GNTR"/>
    <property type="match status" value="1"/>
</dbReference>
<proteinExistence type="predicted"/>
<dbReference type="InterPro" id="IPR000524">
    <property type="entry name" value="Tscrpt_reg_HTH_GntR"/>
</dbReference>
<evidence type="ECO:0000313" key="6">
    <source>
        <dbReference type="Proteomes" id="UP000034034"/>
    </source>
</evidence>
<dbReference type="GO" id="GO:0003677">
    <property type="term" value="F:DNA binding"/>
    <property type="evidence" value="ECO:0007669"/>
    <property type="project" value="UniProtKB-KW"/>
</dbReference>
<protein>
    <submittedName>
        <fullName evidence="5">Family transcriptional regulator</fullName>
    </submittedName>
</protein>
<dbReference type="SMART" id="SM00345">
    <property type="entry name" value="HTH_GNTR"/>
    <property type="match status" value="1"/>
</dbReference>